<comment type="caution">
    <text evidence="1">The sequence shown here is derived from an EMBL/GenBank/DDBJ whole genome shotgun (WGS) entry which is preliminary data.</text>
</comment>
<gene>
    <name evidence="1" type="ORF">TGARI_203358C</name>
</gene>
<name>A0A139XZR4_TOXGO</name>
<feature type="non-terminal residue" evidence="1">
    <location>
        <position position="30"/>
    </location>
</feature>
<dbReference type="AlphaFoldDB" id="A0A139XZR4"/>
<evidence type="ECO:0000313" key="1">
    <source>
        <dbReference type="EMBL" id="KYF44253.1"/>
    </source>
</evidence>
<protein>
    <submittedName>
        <fullName evidence="1">Uncharacterized protein</fullName>
    </submittedName>
</protein>
<sequence>ISQQISSHPQHSLVYCGGAASLHERTSPPV</sequence>
<dbReference type="VEuPathDB" id="ToxoDB:TGARI_203358C"/>
<feature type="non-terminal residue" evidence="1">
    <location>
        <position position="1"/>
    </location>
</feature>
<dbReference type="EMBL" id="AGQS02004448">
    <property type="protein sequence ID" value="KYF44253.1"/>
    <property type="molecule type" value="Genomic_DNA"/>
</dbReference>
<organism evidence="1 2">
    <name type="scientific">Toxoplasma gondii ARI</name>
    <dbReference type="NCBI Taxonomy" id="1074872"/>
    <lineage>
        <taxon>Eukaryota</taxon>
        <taxon>Sar</taxon>
        <taxon>Alveolata</taxon>
        <taxon>Apicomplexa</taxon>
        <taxon>Conoidasida</taxon>
        <taxon>Coccidia</taxon>
        <taxon>Eucoccidiorida</taxon>
        <taxon>Eimeriorina</taxon>
        <taxon>Sarcocystidae</taxon>
        <taxon>Toxoplasma</taxon>
    </lineage>
</organism>
<accession>A0A139XZR4</accession>
<reference evidence="1 2" key="1">
    <citation type="journal article" date="2016" name="Nat. Commun.">
        <title>Local admixture of amplified and diversified secreted pathogenesis determinants shapes mosaic Toxoplasma gondii genomes.</title>
        <authorList>
            <person name="Lorenzi H."/>
            <person name="Khan A."/>
            <person name="Behnke M.S."/>
            <person name="Namasivayam S."/>
            <person name="Swapna L.S."/>
            <person name="Hadjithomas M."/>
            <person name="Karamycheva S."/>
            <person name="Pinney D."/>
            <person name="Brunk B.P."/>
            <person name="Ajioka J.W."/>
            <person name="Ajzenberg D."/>
            <person name="Boothroyd J.C."/>
            <person name="Boyle J.P."/>
            <person name="Darde M.L."/>
            <person name="Diaz-Miranda M.A."/>
            <person name="Dubey J.P."/>
            <person name="Fritz H.M."/>
            <person name="Gennari S.M."/>
            <person name="Gregory B.D."/>
            <person name="Kim K."/>
            <person name="Saeij J.P."/>
            <person name="Su C."/>
            <person name="White M.W."/>
            <person name="Zhu X.Q."/>
            <person name="Howe D.K."/>
            <person name="Rosenthal B.M."/>
            <person name="Grigg M.E."/>
            <person name="Parkinson J."/>
            <person name="Liu L."/>
            <person name="Kissinger J.C."/>
            <person name="Roos D.S."/>
            <person name="Sibley L.D."/>
        </authorList>
    </citation>
    <scope>NUCLEOTIDE SEQUENCE [LARGE SCALE GENOMIC DNA]</scope>
    <source>
        <strain evidence="1 2">ARI</strain>
    </source>
</reference>
<proteinExistence type="predicted"/>
<dbReference type="Proteomes" id="UP000074247">
    <property type="component" value="Unassembled WGS sequence"/>
</dbReference>
<evidence type="ECO:0000313" key="2">
    <source>
        <dbReference type="Proteomes" id="UP000074247"/>
    </source>
</evidence>